<feature type="domain" description="TonB-dependent receptor-like beta-barrel" evidence="12">
    <location>
        <begin position="456"/>
        <end position="964"/>
    </location>
</feature>
<dbReference type="Pfam" id="PF07715">
    <property type="entry name" value="Plug"/>
    <property type="match status" value="1"/>
</dbReference>
<dbReference type="InterPro" id="IPR012910">
    <property type="entry name" value="Plug_dom"/>
</dbReference>
<organism evidence="14 15">
    <name type="scientific">Niabella ginsengisoli</name>
    <dbReference type="NCBI Taxonomy" id="522298"/>
    <lineage>
        <taxon>Bacteria</taxon>
        <taxon>Pseudomonadati</taxon>
        <taxon>Bacteroidota</taxon>
        <taxon>Chitinophagia</taxon>
        <taxon>Chitinophagales</taxon>
        <taxon>Chitinophagaceae</taxon>
        <taxon>Niabella</taxon>
    </lineage>
</organism>
<keyword evidence="15" id="KW-1185">Reference proteome</keyword>
<dbReference type="Proteomes" id="UP001202248">
    <property type="component" value="Unassembled WGS sequence"/>
</dbReference>
<evidence type="ECO:0000256" key="6">
    <source>
        <dbReference type="ARBA" id="ARBA00023136"/>
    </source>
</evidence>
<keyword evidence="3 8" id="KW-1134">Transmembrane beta strand</keyword>
<dbReference type="SUPFAM" id="SSF56935">
    <property type="entry name" value="Porins"/>
    <property type="match status" value="1"/>
</dbReference>
<evidence type="ECO:0000256" key="8">
    <source>
        <dbReference type="PROSITE-ProRule" id="PRU01360"/>
    </source>
</evidence>
<evidence type="ECO:0000256" key="4">
    <source>
        <dbReference type="ARBA" id="ARBA00022692"/>
    </source>
</evidence>
<keyword evidence="14" id="KW-0675">Receptor</keyword>
<feature type="chain" id="PRO_5046899651" evidence="11">
    <location>
        <begin position="23"/>
        <end position="1026"/>
    </location>
</feature>
<keyword evidence="5 9" id="KW-0798">TonB box</keyword>
<dbReference type="InterPro" id="IPR000531">
    <property type="entry name" value="Beta-barrel_TonB"/>
</dbReference>
<dbReference type="Pfam" id="PF00593">
    <property type="entry name" value="TonB_dep_Rec_b-barrel"/>
    <property type="match status" value="1"/>
</dbReference>
<dbReference type="PROSITE" id="PS52016">
    <property type="entry name" value="TONB_DEPENDENT_REC_3"/>
    <property type="match status" value="1"/>
</dbReference>
<proteinExistence type="inferred from homology"/>
<dbReference type="NCBIfam" id="TIGR04057">
    <property type="entry name" value="SusC_RagA_signa"/>
    <property type="match status" value="1"/>
</dbReference>
<dbReference type="InterPro" id="IPR023997">
    <property type="entry name" value="TonB-dep_OMP_SusC/RagA_CS"/>
</dbReference>
<dbReference type="EMBL" id="JAKWBL010000001">
    <property type="protein sequence ID" value="MCH5597097.1"/>
    <property type="molecule type" value="Genomic_DNA"/>
</dbReference>
<name>A0ABS9SFF4_9BACT</name>
<evidence type="ECO:0000313" key="14">
    <source>
        <dbReference type="EMBL" id="MCH5597097.1"/>
    </source>
</evidence>
<evidence type="ECO:0000313" key="15">
    <source>
        <dbReference type="Proteomes" id="UP001202248"/>
    </source>
</evidence>
<accession>A0ABS9SFF4</accession>
<feature type="region of interest" description="Disordered" evidence="10">
    <location>
        <begin position="979"/>
        <end position="1005"/>
    </location>
</feature>
<protein>
    <submittedName>
        <fullName evidence="14">TonB-dependent receptor</fullName>
    </submittedName>
</protein>
<comment type="similarity">
    <text evidence="8 9">Belongs to the TonB-dependent receptor family.</text>
</comment>
<dbReference type="InterPro" id="IPR039426">
    <property type="entry name" value="TonB-dep_rcpt-like"/>
</dbReference>
<keyword evidence="6 8" id="KW-0472">Membrane</keyword>
<dbReference type="Pfam" id="PF13715">
    <property type="entry name" value="CarbopepD_reg_2"/>
    <property type="match status" value="1"/>
</dbReference>
<feature type="compositionally biased region" description="Polar residues" evidence="10">
    <location>
        <begin position="982"/>
        <end position="992"/>
    </location>
</feature>
<evidence type="ECO:0000256" key="9">
    <source>
        <dbReference type="RuleBase" id="RU003357"/>
    </source>
</evidence>
<comment type="caution">
    <text evidence="14">The sequence shown here is derived from an EMBL/GenBank/DDBJ whole genome shotgun (WGS) entry which is preliminary data.</text>
</comment>
<evidence type="ECO:0000256" key="1">
    <source>
        <dbReference type="ARBA" id="ARBA00004571"/>
    </source>
</evidence>
<dbReference type="NCBIfam" id="TIGR04056">
    <property type="entry name" value="OMP_RagA_SusC"/>
    <property type="match status" value="1"/>
</dbReference>
<evidence type="ECO:0000259" key="12">
    <source>
        <dbReference type="Pfam" id="PF00593"/>
    </source>
</evidence>
<dbReference type="Gene3D" id="2.40.170.20">
    <property type="entry name" value="TonB-dependent receptor, beta-barrel domain"/>
    <property type="match status" value="1"/>
</dbReference>
<dbReference type="InterPro" id="IPR008969">
    <property type="entry name" value="CarboxyPept-like_regulatory"/>
</dbReference>
<comment type="subcellular location">
    <subcellularLocation>
        <location evidence="1 8">Cell outer membrane</location>
        <topology evidence="1 8">Multi-pass membrane protein</topology>
    </subcellularLocation>
</comment>
<gene>
    <name evidence="14" type="ORF">MKP09_03790</name>
</gene>
<dbReference type="RefSeq" id="WP_240826506.1">
    <property type="nucleotide sequence ID" value="NZ_JAKWBL010000001.1"/>
</dbReference>
<dbReference type="InterPro" id="IPR037066">
    <property type="entry name" value="Plug_dom_sf"/>
</dbReference>
<evidence type="ECO:0000256" key="5">
    <source>
        <dbReference type="ARBA" id="ARBA00023077"/>
    </source>
</evidence>
<feature type="signal peptide" evidence="11">
    <location>
        <begin position="1"/>
        <end position="22"/>
    </location>
</feature>
<keyword evidence="2 8" id="KW-0813">Transport</keyword>
<dbReference type="InterPro" id="IPR036942">
    <property type="entry name" value="Beta-barrel_TonB_sf"/>
</dbReference>
<dbReference type="Gene3D" id="2.60.40.1120">
    <property type="entry name" value="Carboxypeptidase-like, regulatory domain"/>
    <property type="match status" value="1"/>
</dbReference>
<dbReference type="Gene3D" id="2.170.130.10">
    <property type="entry name" value="TonB-dependent receptor, plug domain"/>
    <property type="match status" value="1"/>
</dbReference>
<evidence type="ECO:0000256" key="7">
    <source>
        <dbReference type="ARBA" id="ARBA00023237"/>
    </source>
</evidence>
<feature type="domain" description="TonB-dependent receptor plug" evidence="13">
    <location>
        <begin position="119"/>
        <end position="226"/>
    </location>
</feature>
<evidence type="ECO:0000256" key="2">
    <source>
        <dbReference type="ARBA" id="ARBA00022448"/>
    </source>
</evidence>
<evidence type="ECO:0000256" key="10">
    <source>
        <dbReference type="SAM" id="MobiDB-lite"/>
    </source>
</evidence>
<evidence type="ECO:0000256" key="11">
    <source>
        <dbReference type="SAM" id="SignalP"/>
    </source>
</evidence>
<dbReference type="InterPro" id="IPR023996">
    <property type="entry name" value="TonB-dep_OMP_SusC/RagA"/>
</dbReference>
<keyword evidence="7 8" id="KW-0998">Cell outer membrane</keyword>
<evidence type="ECO:0000256" key="3">
    <source>
        <dbReference type="ARBA" id="ARBA00022452"/>
    </source>
</evidence>
<evidence type="ECO:0000259" key="13">
    <source>
        <dbReference type="Pfam" id="PF07715"/>
    </source>
</evidence>
<dbReference type="SUPFAM" id="SSF49464">
    <property type="entry name" value="Carboxypeptidase regulatory domain-like"/>
    <property type="match status" value="1"/>
</dbReference>
<keyword evidence="4 8" id="KW-0812">Transmembrane</keyword>
<sequence>MTKFLSHFLVLFCTFLTIESYAQTRAVNGKVADAATGSPLSGATISVKESNTTSVADANGDFTVQLPSGNTTLIVSFVGYDTKTVNLDAQQDSVNVLMSSSIGNQLSDVVVVGYGTQKRSDLTGAITTVKASELTLGGTVSNVGQALRGKAAGVQVMQNSNAPGGSISIKVRGPNSINSSNEPLYVVDGMPTTNGIDINPNDIESMDILKDASAAAIYGARGANGVVIITTKRGKTGKPQISYNGYYGVQGITDHYDMLSGKEYMQLANDLYREREGKQDQEYGVYTESQLRSDVNTDWIKEATRKGTISSHTVQYQSGGEYTKVLGSVGYFGQQGVLKNTNFNRFSGRINVDQKINDFIKTGVSMYAQRIKSNVQDYGGNILQSNVMLGILTYDPTVPVYNKDGSFGRPPGGRGDNPIANLLLRENDLTLDRLNGVAYLEVKPMKDLTGRINVGTEIGHAFTGSYLPRSSYQGSIDNGVANTTDVTSNRQLLDATLNYTKDFGEEHSFGALAGYAYEMTTTENRTIGVKNFSTDVFGFYNVGAASTITGVGSGKGEYKLISMFGRLNYSYLDKYLVTFTIRRDGSSKFGANHRWGYFPSGAFAWKMDKEEFIQNLNTFSSLKFRVGYGRTGNDQIPGNYPFLDGVEPTRVTYDGTTNTGGTHPSATSPGNDDLKWETTTQYNVGLDMGFLKNRILVTLDGYYKKTTDLLLARSLALYSGFTTQNANIGSLENRGIEVDVTSHNITGSKFTWDSRVNFSMNRNKVLDVGKTDIFLTSSKPQGFVSEEQFAVIRAGESLGSLFGYVYDGVIQEGETYTPQPSSLAGDPKFVDVNGDGIINSGDRTIIGSAMPKFIYGLTNTFNYRNFDLSIFFHGSVGNDLLNMSRMNLEWNRTTDALNRWTPTNTNTDIPRNGFYYMKHGGYINSHFIERASFLRMKNVTVGYTLHSRSKVINSARLYLAVENLFTLTKYSGWDPEVDTKAYESNPSQSNAAGTPKGGQTASGGSGLDFNSYPAMRTATIGINLNF</sequence>
<reference evidence="14 15" key="1">
    <citation type="submission" date="2022-02" db="EMBL/GenBank/DDBJ databases">
        <authorList>
            <person name="Min J."/>
        </authorList>
    </citation>
    <scope>NUCLEOTIDE SEQUENCE [LARGE SCALE GENOMIC DNA]</scope>
    <source>
        <strain evidence="14 15">GR10-1</strain>
    </source>
</reference>
<keyword evidence="11" id="KW-0732">Signal</keyword>